<evidence type="ECO:0000313" key="1">
    <source>
        <dbReference type="EMBL" id="RNA19601.1"/>
    </source>
</evidence>
<reference evidence="1 2" key="1">
    <citation type="journal article" date="2018" name="Sci. Rep.">
        <title>Genomic signatures of local adaptation to the degree of environmental predictability in rotifers.</title>
        <authorList>
            <person name="Franch-Gras L."/>
            <person name="Hahn C."/>
            <person name="Garcia-Roger E.M."/>
            <person name="Carmona M.J."/>
            <person name="Serra M."/>
            <person name="Gomez A."/>
        </authorList>
    </citation>
    <scope>NUCLEOTIDE SEQUENCE [LARGE SCALE GENOMIC DNA]</scope>
    <source>
        <strain evidence="1">HYR1</strain>
    </source>
</reference>
<comment type="caution">
    <text evidence="1">The sequence shown here is derived from an EMBL/GenBank/DDBJ whole genome shotgun (WGS) entry which is preliminary data.</text>
</comment>
<sequence length="135" mass="15174">MKFSKIIHPGEKLVTFLESSLNSLQEKWGSVGGQSEKLKLNDILKLIKIFLLCKTNGGHTTKGVKQEGDLAYFTLNSIVIPQVQNLIYLGLPIGESEFVSNFIEEKWKKVEKNLSISLNTARFILKYAIVGRATF</sequence>
<organism evidence="1 2">
    <name type="scientific">Brachionus plicatilis</name>
    <name type="common">Marine rotifer</name>
    <name type="synonym">Brachionus muelleri</name>
    <dbReference type="NCBI Taxonomy" id="10195"/>
    <lineage>
        <taxon>Eukaryota</taxon>
        <taxon>Metazoa</taxon>
        <taxon>Spiralia</taxon>
        <taxon>Gnathifera</taxon>
        <taxon>Rotifera</taxon>
        <taxon>Eurotatoria</taxon>
        <taxon>Monogononta</taxon>
        <taxon>Pseudotrocha</taxon>
        <taxon>Ploima</taxon>
        <taxon>Brachionidae</taxon>
        <taxon>Brachionus</taxon>
    </lineage>
</organism>
<protein>
    <recommendedName>
        <fullName evidence="3">RNA-directed DNA polymerase from mobile element jockey-like</fullName>
    </recommendedName>
</protein>
<dbReference type="AlphaFoldDB" id="A0A3M7R864"/>
<proteinExistence type="predicted"/>
<dbReference type="Proteomes" id="UP000276133">
    <property type="component" value="Unassembled WGS sequence"/>
</dbReference>
<evidence type="ECO:0008006" key="3">
    <source>
        <dbReference type="Google" id="ProtNLM"/>
    </source>
</evidence>
<dbReference type="EMBL" id="REGN01004017">
    <property type="protein sequence ID" value="RNA19601.1"/>
    <property type="molecule type" value="Genomic_DNA"/>
</dbReference>
<evidence type="ECO:0000313" key="2">
    <source>
        <dbReference type="Proteomes" id="UP000276133"/>
    </source>
</evidence>
<gene>
    <name evidence="1" type="ORF">BpHYR1_031277</name>
</gene>
<accession>A0A3M7R864</accession>
<name>A0A3M7R864_BRAPC</name>
<keyword evidence="2" id="KW-1185">Reference proteome</keyword>